<feature type="transmembrane region" description="Helical" evidence="1">
    <location>
        <begin position="110"/>
        <end position="129"/>
    </location>
</feature>
<accession>A0A8J2ZJ15</accession>
<keyword evidence="1" id="KW-0472">Membrane</keyword>
<gene>
    <name evidence="2" type="ORF">GCM10011415_14910</name>
</gene>
<protein>
    <submittedName>
        <fullName evidence="2">Uncharacterized protein</fullName>
    </submittedName>
</protein>
<name>A0A8J2ZJ15_9RHOB</name>
<dbReference type="RefSeq" id="WP_188789581.1">
    <property type="nucleotide sequence ID" value="NZ_BMJV01000002.1"/>
</dbReference>
<feature type="transmembrane region" description="Helical" evidence="1">
    <location>
        <begin position="62"/>
        <end position="89"/>
    </location>
</feature>
<keyword evidence="1" id="KW-0812">Transmembrane</keyword>
<feature type="transmembrane region" description="Helical" evidence="1">
    <location>
        <begin position="35"/>
        <end position="56"/>
    </location>
</feature>
<sequence>MNDNEQNNGEAPSRYELKPLVEVNAAGYTKIISRVLLGAGALGVAGKLGELAFLGLGSGNGWTIFLGVILGAAAIGMFTISVPVFIFAFAGWIGEDRFHGRQGLKDPYGVVFAIAMILIFVALTQMLVLSA</sequence>
<keyword evidence="1" id="KW-1133">Transmembrane helix</keyword>
<evidence type="ECO:0000313" key="3">
    <source>
        <dbReference type="Proteomes" id="UP000617145"/>
    </source>
</evidence>
<reference evidence="2" key="2">
    <citation type="submission" date="2020-09" db="EMBL/GenBank/DDBJ databases">
        <authorList>
            <person name="Sun Q."/>
            <person name="Zhou Y."/>
        </authorList>
    </citation>
    <scope>NUCLEOTIDE SEQUENCE</scope>
    <source>
        <strain evidence="2">CGMCC 1.15762</strain>
    </source>
</reference>
<keyword evidence="3" id="KW-1185">Reference proteome</keyword>
<evidence type="ECO:0000256" key="1">
    <source>
        <dbReference type="SAM" id="Phobius"/>
    </source>
</evidence>
<proteinExistence type="predicted"/>
<dbReference type="AlphaFoldDB" id="A0A8J2ZJ15"/>
<reference evidence="2" key="1">
    <citation type="journal article" date="2014" name="Int. J. Syst. Evol. Microbiol.">
        <title>Complete genome sequence of Corynebacterium casei LMG S-19264T (=DSM 44701T), isolated from a smear-ripened cheese.</title>
        <authorList>
            <consortium name="US DOE Joint Genome Institute (JGI-PGF)"/>
            <person name="Walter F."/>
            <person name="Albersmeier A."/>
            <person name="Kalinowski J."/>
            <person name="Ruckert C."/>
        </authorList>
    </citation>
    <scope>NUCLEOTIDE SEQUENCE</scope>
    <source>
        <strain evidence="2">CGMCC 1.15762</strain>
    </source>
</reference>
<dbReference type="EMBL" id="BMJV01000002">
    <property type="protein sequence ID" value="GGG68698.1"/>
    <property type="molecule type" value="Genomic_DNA"/>
</dbReference>
<organism evidence="2 3">
    <name type="scientific">Salipiger pallidus</name>
    <dbReference type="NCBI Taxonomy" id="1775170"/>
    <lineage>
        <taxon>Bacteria</taxon>
        <taxon>Pseudomonadati</taxon>
        <taxon>Pseudomonadota</taxon>
        <taxon>Alphaproteobacteria</taxon>
        <taxon>Rhodobacterales</taxon>
        <taxon>Roseobacteraceae</taxon>
        <taxon>Salipiger</taxon>
    </lineage>
</organism>
<comment type="caution">
    <text evidence="2">The sequence shown here is derived from an EMBL/GenBank/DDBJ whole genome shotgun (WGS) entry which is preliminary data.</text>
</comment>
<dbReference type="Proteomes" id="UP000617145">
    <property type="component" value="Unassembled WGS sequence"/>
</dbReference>
<evidence type="ECO:0000313" key="2">
    <source>
        <dbReference type="EMBL" id="GGG68698.1"/>
    </source>
</evidence>